<proteinExistence type="predicted"/>
<dbReference type="AlphaFoldDB" id="A0A7J0EMX5"/>
<feature type="domain" description="CCHC-type" evidence="3">
    <location>
        <begin position="153"/>
        <end position="167"/>
    </location>
</feature>
<evidence type="ECO:0000259" key="3">
    <source>
        <dbReference type="PROSITE" id="PS50158"/>
    </source>
</evidence>
<dbReference type="GO" id="GO:0008270">
    <property type="term" value="F:zinc ion binding"/>
    <property type="evidence" value="ECO:0007669"/>
    <property type="project" value="UniProtKB-KW"/>
</dbReference>
<dbReference type="SUPFAM" id="SSF57756">
    <property type="entry name" value="Retrovirus zinc finger-like domains"/>
    <property type="match status" value="1"/>
</dbReference>
<gene>
    <name evidence="4" type="ORF">Acr_05g0014730</name>
</gene>
<dbReference type="OrthoDB" id="3863715at2759"/>
<comment type="caution">
    <text evidence="4">The sequence shown here is derived from an EMBL/GenBank/DDBJ whole genome shotgun (WGS) entry which is preliminary data.</text>
</comment>
<dbReference type="EMBL" id="BJWL01000005">
    <property type="protein sequence ID" value="GFY87834.1"/>
    <property type="molecule type" value="Genomic_DNA"/>
</dbReference>
<name>A0A7J0EMX5_9ERIC</name>
<evidence type="ECO:0000256" key="2">
    <source>
        <dbReference type="SAM" id="MobiDB-lite"/>
    </source>
</evidence>
<feature type="domain" description="CCHC-type" evidence="3">
    <location>
        <begin position="173"/>
        <end position="189"/>
    </location>
</feature>
<dbReference type="SMART" id="SM00343">
    <property type="entry name" value="ZnF_C2HC"/>
    <property type="match status" value="2"/>
</dbReference>
<evidence type="ECO:0000256" key="1">
    <source>
        <dbReference type="PROSITE-ProRule" id="PRU00047"/>
    </source>
</evidence>
<evidence type="ECO:0000313" key="5">
    <source>
        <dbReference type="Proteomes" id="UP000585474"/>
    </source>
</evidence>
<keyword evidence="1" id="KW-0863">Zinc-finger</keyword>
<keyword evidence="5" id="KW-1185">Reference proteome</keyword>
<dbReference type="Proteomes" id="UP000585474">
    <property type="component" value="Unassembled WGS sequence"/>
</dbReference>
<reference evidence="4 5" key="1">
    <citation type="submission" date="2019-07" db="EMBL/GenBank/DDBJ databases">
        <title>De Novo Assembly of kiwifruit Actinidia rufa.</title>
        <authorList>
            <person name="Sugita-Konishi S."/>
            <person name="Sato K."/>
            <person name="Mori E."/>
            <person name="Abe Y."/>
            <person name="Kisaki G."/>
            <person name="Hamano K."/>
            <person name="Suezawa K."/>
            <person name="Otani M."/>
            <person name="Fukuda T."/>
            <person name="Manabe T."/>
            <person name="Gomi K."/>
            <person name="Tabuchi M."/>
            <person name="Akimitsu K."/>
            <person name="Kataoka I."/>
        </authorList>
    </citation>
    <scope>NUCLEOTIDE SEQUENCE [LARGE SCALE GENOMIC DNA]</scope>
    <source>
        <strain evidence="5">cv. Fuchu</strain>
    </source>
</reference>
<dbReference type="PANTHER" id="PTHR34482:SF36">
    <property type="entry name" value="RETROTRANSPOSON GAG DOMAIN-CONTAINING PROTEIN"/>
    <property type="match status" value="1"/>
</dbReference>
<dbReference type="InterPro" id="IPR036875">
    <property type="entry name" value="Znf_CCHC_sf"/>
</dbReference>
<feature type="region of interest" description="Disordered" evidence="2">
    <location>
        <begin position="83"/>
        <end position="144"/>
    </location>
</feature>
<accession>A0A7J0EMX5</accession>
<dbReference type="InterPro" id="IPR001878">
    <property type="entry name" value="Znf_CCHC"/>
</dbReference>
<organism evidence="4 5">
    <name type="scientific">Actinidia rufa</name>
    <dbReference type="NCBI Taxonomy" id="165716"/>
    <lineage>
        <taxon>Eukaryota</taxon>
        <taxon>Viridiplantae</taxon>
        <taxon>Streptophyta</taxon>
        <taxon>Embryophyta</taxon>
        <taxon>Tracheophyta</taxon>
        <taxon>Spermatophyta</taxon>
        <taxon>Magnoliopsida</taxon>
        <taxon>eudicotyledons</taxon>
        <taxon>Gunneridae</taxon>
        <taxon>Pentapetalae</taxon>
        <taxon>asterids</taxon>
        <taxon>Ericales</taxon>
        <taxon>Actinidiaceae</taxon>
        <taxon>Actinidia</taxon>
    </lineage>
</organism>
<dbReference type="GO" id="GO:0003676">
    <property type="term" value="F:nucleic acid binding"/>
    <property type="evidence" value="ECO:0007669"/>
    <property type="project" value="InterPro"/>
</dbReference>
<dbReference type="PROSITE" id="PS50158">
    <property type="entry name" value="ZF_CCHC"/>
    <property type="match status" value="2"/>
</dbReference>
<evidence type="ECO:0000313" key="4">
    <source>
        <dbReference type="EMBL" id="GFY87834.1"/>
    </source>
</evidence>
<dbReference type="PANTHER" id="PTHR34482">
    <property type="entry name" value="DNA DAMAGE-INDUCIBLE PROTEIN 1-LIKE"/>
    <property type="match status" value="1"/>
</dbReference>
<keyword evidence="1" id="KW-0862">Zinc</keyword>
<keyword evidence="1" id="KW-0479">Metal-binding</keyword>
<feature type="compositionally biased region" description="Polar residues" evidence="2">
    <location>
        <begin position="95"/>
        <end position="114"/>
    </location>
</feature>
<dbReference type="Gene3D" id="4.10.60.10">
    <property type="entry name" value="Zinc finger, CCHC-type"/>
    <property type="match status" value="1"/>
</dbReference>
<protein>
    <recommendedName>
        <fullName evidence="3">CCHC-type domain-containing protein</fullName>
    </recommendedName>
</protein>
<sequence length="205" mass="22978">MSLKKGTMSIVEFEEKFTALSRFAPEMVRAEDMKCRRFEQGLDLQIRSRVAMFEINIYSELVTKAKIAERAVRELQSRREHFKKRRFDSGAGPSRQRSSDVTTAAEQSQAQTDAGSARPGNSRGGGNFRGRGSWRSPARPNTARSGTTGGIICYRCGVEGYMVRDCPLPWADKCYQCGQSRHIAKHCTQGPIAASSVSKQCSWWR</sequence>